<name>A0A6L8M0K5_9VIBR</name>
<dbReference type="RefSeq" id="WP_160928368.1">
    <property type="nucleotide sequence ID" value="NZ_WWEU01000002.1"/>
</dbReference>
<accession>A0A6L8M0K5</accession>
<dbReference type="AlphaFoldDB" id="A0A6L8M0K5"/>
<dbReference type="SUPFAM" id="SSF51905">
    <property type="entry name" value="FAD/NAD(P)-binding domain"/>
    <property type="match status" value="1"/>
</dbReference>
<dbReference type="GO" id="GO:0005737">
    <property type="term" value="C:cytoplasm"/>
    <property type="evidence" value="ECO:0007669"/>
    <property type="project" value="TreeGrafter"/>
</dbReference>
<dbReference type="Proteomes" id="UP000478571">
    <property type="component" value="Unassembled WGS sequence"/>
</dbReference>
<dbReference type="PANTHER" id="PTHR43104:SF2">
    <property type="entry name" value="L-2-HYDROXYGLUTARATE DEHYDROGENASE, MITOCHONDRIAL"/>
    <property type="match status" value="1"/>
</dbReference>
<comment type="caution">
    <text evidence="7">The sequence shown here is derived from an EMBL/GenBank/DDBJ whole genome shotgun (WGS) entry which is preliminary data.</text>
</comment>
<evidence type="ECO:0000313" key="8">
    <source>
        <dbReference type="Proteomes" id="UP000478571"/>
    </source>
</evidence>
<keyword evidence="4 7" id="KW-0560">Oxidoreductase</keyword>
<evidence type="ECO:0000256" key="4">
    <source>
        <dbReference type="ARBA" id="ARBA00023002"/>
    </source>
</evidence>
<proteinExistence type="inferred from homology"/>
<evidence type="ECO:0000259" key="6">
    <source>
        <dbReference type="Pfam" id="PF01266"/>
    </source>
</evidence>
<sequence length="404" mass="45411">MHDYIIVGGGIIGASTAWQLKKKYPNKRILLLEKEQDFAQHQTGHNSGVIHAGVYYPPNSLKAKFCKQGAADTIAFCHRHHIPVENCGKLIVATSQIELERMEALYERCQQNGIDVERLEQYQLKLAEPNITGLGALHVKQTSIVDYTKVTSAMVKDFTELGGEISLSTEVLAGQEFEHEIQLTCMRQGQSMQLNTRYLITCSGLMADRLTAMLGIETNFQIIPYRGEYYQLNAKHNQIVNHLIYPVPDPDLPFLGVHLTKMIDGSVTVGPNAVQGWKREGYSRVNFSVRDTMQMLSYKGFWRVSRKHYKTGLVELYNSWWKPAYLKQVQKYCPSLSLKDLKPYPVGIRAQAVLADGTLVHDFLFAESIRSLHVCNAPSPAATSSIPIGSYICQKVADKFEPGT</sequence>
<dbReference type="InterPro" id="IPR006076">
    <property type="entry name" value="FAD-dep_OxRdtase"/>
</dbReference>
<organism evidence="7 8">
    <name type="scientific">Vibrio tetraodonis subsp. pristinus</name>
    <dbReference type="NCBI Taxonomy" id="2695891"/>
    <lineage>
        <taxon>Bacteria</taxon>
        <taxon>Pseudomonadati</taxon>
        <taxon>Pseudomonadota</taxon>
        <taxon>Gammaproteobacteria</taxon>
        <taxon>Vibrionales</taxon>
        <taxon>Vibrionaceae</taxon>
        <taxon>Vibrio</taxon>
    </lineage>
</organism>
<dbReference type="NCBIfam" id="NF008726">
    <property type="entry name" value="PRK11728.1"/>
    <property type="match status" value="1"/>
</dbReference>
<reference evidence="7 8" key="1">
    <citation type="submission" date="2020-01" db="EMBL/GenBank/DDBJ databases">
        <title>Draft Genome Sequence of Vibrio sp. strain OCN044, Isolated from a Healthy Coral at Palmyra Atoll.</title>
        <authorList>
            <person name="Videau P."/>
            <person name="Loughran R."/>
            <person name="Esquivel A."/>
            <person name="Deadmond M."/>
            <person name="Paddock B.E."/>
            <person name="Saw J.H."/>
            <person name="Ushijima B."/>
        </authorList>
    </citation>
    <scope>NUCLEOTIDE SEQUENCE [LARGE SCALE GENOMIC DNA]</scope>
    <source>
        <strain evidence="7 8">OCN044</strain>
    </source>
</reference>
<dbReference type="EC" id="1.1.3.-" evidence="7"/>
<dbReference type="Gene3D" id="3.30.9.10">
    <property type="entry name" value="D-Amino Acid Oxidase, subunit A, domain 2"/>
    <property type="match status" value="1"/>
</dbReference>
<keyword evidence="3" id="KW-0274">FAD</keyword>
<feature type="domain" description="FAD dependent oxidoreductase" evidence="6">
    <location>
        <begin position="3"/>
        <end position="393"/>
    </location>
</feature>
<evidence type="ECO:0000256" key="5">
    <source>
        <dbReference type="ARBA" id="ARBA00037941"/>
    </source>
</evidence>
<evidence type="ECO:0000313" key="7">
    <source>
        <dbReference type="EMBL" id="MYM58982.1"/>
    </source>
</evidence>
<dbReference type="EMBL" id="WWEU01000002">
    <property type="protein sequence ID" value="MYM58982.1"/>
    <property type="molecule type" value="Genomic_DNA"/>
</dbReference>
<protein>
    <submittedName>
        <fullName evidence="7">L-2-hydroxyglutarate oxidase</fullName>
        <ecNumber evidence="7">1.1.3.-</ecNumber>
    </submittedName>
</protein>
<comment type="similarity">
    <text evidence="5">Belongs to the L2HGDH family.</text>
</comment>
<dbReference type="Pfam" id="PF01266">
    <property type="entry name" value="DAO"/>
    <property type="match status" value="1"/>
</dbReference>
<evidence type="ECO:0000256" key="1">
    <source>
        <dbReference type="ARBA" id="ARBA00001974"/>
    </source>
</evidence>
<evidence type="ECO:0000256" key="3">
    <source>
        <dbReference type="ARBA" id="ARBA00022827"/>
    </source>
</evidence>
<dbReference type="InterPro" id="IPR036188">
    <property type="entry name" value="FAD/NAD-bd_sf"/>
</dbReference>
<keyword evidence="8" id="KW-1185">Reference proteome</keyword>
<dbReference type="PANTHER" id="PTHR43104">
    <property type="entry name" value="L-2-HYDROXYGLUTARATE DEHYDROGENASE, MITOCHONDRIAL"/>
    <property type="match status" value="1"/>
</dbReference>
<gene>
    <name evidence="7" type="primary">lhgO</name>
    <name evidence="7" type="ORF">GTG28_07075</name>
</gene>
<evidence type="ECO:0000256" key="2">
    <source>
        <dbReference type="ARBA" id="ARBA00022630"/>
    </source>
</evidence>
<dbReference type="Gene3D" id="3.50.50.60">
    <property type="entry name" value="FAD/NAD(P)-binding domain"/>
    <property type="match status" value="1"/>
</dbReference>
<keyword evidence="2" id="KW-0285">Flavoprotein</keyword>
<dbReference type="GO" id="GO:0047545">
    <property type="term" value="F:(S)-2-hydroxyglutarate dehydrogenase activity"/>
    <property type="evidence" value="ECO:0007669"/>
    <property type="project" value="TreeGrafter"/>
</dbReference>
<comment type="cofactor">
    <cofactor evidence="1">
        <name>FAD</name>
        <dbReference type="ChEBI" id="CHEBI:57692"/>
    </cofactor>
</comment>